<dbReference type="PANTHER" id="PTHR45733">
    <property type="entry name" value="FORMIN-J"/>
    <property type="match status" value="1"/>
</dbReference>
<dbReference type="InterPro" id="IPR014020">
    <property type="entry name" value="Tensin_C2-dom"/>
</dbReference>
<feature type="compositionally biased region" description="Low complexity" evidence="2">
    <location>
        <begin position="813"/>
        <end position="824"/>
    </location>
</feature>
<feature type="compositionally biased region" description="Low complexity" evidence="2">
    <location>
        <begin position="544"/>
        <end position="577"/>
    </location>
</feature>
<dbReference type="Pfam" id="PF10409">
    <property type="entry name" value="PTEN_C2"/>
    <property type="match status" value="1"/>
</dbReference>
<organism evidence="4">
    <name type="scientific">Sesamum radiatum</name>
    <name type="common">Black benniseed</name>
    <dbReference type="NCBI Taxonomy" id="300843"/>
    <lineage>
        <taxon>Eukaryota</taxon>
        <taxon>Viridiplantae</taxon>
        <taxon>Streptophyta</taxon>
        <taxon>Embryophyta</taxon>
        <taxon>Tracheophyta</taxon>
        <taxon>Spermatophyta</taxon>
        <taxon>Magnoliopsida</taxon>
        <taxon>eudicotyledons</taxon>
        <taxon>Gunneridae</taxon>
        <taxon>Pentapetalae</taxon>
        <taxon>asterids</taxon>
        <taxon>lamiids</taxon>
        <taxon>Lamiales</taxon>
        <taxon>Pedaliaceae</taxon>
        <taxon>Sesamum</taxon>
    </lineage>
</organism>
<dbReference type="GO" id="GO:0004721">
    <property type="term" value="F:phosphoprotein phosphatase activity"/>
    <property type="evidence" value="ECO:0007669"/>
    <property type="project" value="UniProtKB-KW"/>
</dbReference>
<dbReference type="PROSITE" id="PS51182">
    <property type="entry name" value="C2_TENSIN"/>
    <property type="match status" value="1"/>
</dbReference>
<dbReference type="InterPro" id="IPR051144">
    <property type="entry name" value="Formin_homology_domain"/>
</dbReference>
<dbReference type="SMART" id="SM01326">
    <property type="entry name" value="PTEN_C2"/>
    <property type="match status" value="1"/>
</dbReference>
<feature type="compositionally biased region" description="Basic and acidic residues" evidence="2">
    <location>
        <begin position="492"/>
        <end position="510"/>
    </location>
</feature>
<proteinExistence type="predicted"/>
<feature type="compositionally biased region" description="Pro residues" evidence="2">
    <location>
        <begin position="930"/>
        <end position="943"/>
    </location>
</feature>
<accession>A0AAW2MVD9</accession>
<feature type="domain" description="C2 tensin-type" evidence="3">
    <location>
        <begin position="232"/>
        <end position="372"/>
    </location>
</feature>
<comment type="caution">
    <text evidence="4">The sequence shown here is derived from an EMBL/GenBank/DDBJ whole genome shotgun (WGS) entry which is preliminary data.</text>
</comment>
<dbReference type="PANTHER" id="PTHR45733:SF10">
    <property type="entry name" value="FORMIN-LIKE PROTEIN 15A-RELATED"/>
    <property type="match status" value="1"/>
</dbReference>
<reference evidence="4" key="1">
    <citation type="submission" date="2020-06" db="EMBL/GenBank/DDBJ databases">
        <authorList>
            <person name="Li T."/>
            <person name="Hu X."/>
            <person name="Zhang T."/>
            <person name="Song X."/>
            <person name="Zhang H."/>
            <person name="Dai N."/>
            <person name="Sheng W."/>
            <person name="Hou X."/>
            <person name="Wei L."/>
        </authorList>
    </citation>
    <scope>NUCLEOTIDE SEQUENCE</scope>
    <source>
        <strain evidence="4">G02</strain>
        <tissue evidence="4">Leaf</tissue>
    </source>
</reference>
<reference evidence="4" key="2">
    <citation type="journal article" date="2024" name="Plant">
        <title>Genomic evolution and insights into agronomic trait innovations of Sesamum species.</title>
        <authorList>
            <person name="Miao H."/>
            <person name="Wang L."/>
            <person name="Qu L."/>
            <person name="Liu H."/>
            <person name="Sun Y."/>
            <person name="Le M."/>
            <person name="Wang Q."/>
            <person name="Wei S."/>
            <person name="Zheng Y."/>
            <person name="Lin W."/>
            <person name="Duan Y."/>
            <person name="Cao H."/>
            <person name="Xiong S."/>
            <person name="Wang X."/>
            <person name="Wei L."/>
            <person name="Li C."/>
            <person name="Ma Q."/>
            <person name="Ju M."/>
            <person name="Zhao R."/>
            <person name="Li G."/>
            <person name="Mu C."/>
            <person name="Tian Q."/>
            <person name="Mei H."/>
            <person name="Zhang T."/>
            <person name="Gao T."/>
            <person name="Zhang H."/>
        </authorList>
    </citation>
    <scope>NUCLEOTIDE SEQUENCE</scope>
    <source>
        <strain evidence="4">G02</strain>
    </source>
</reference>
<name>A0AAW2MVD9_SESRA</name>
<protein>
    <submittedName>
        <fullName evidence="4">Formin-like protein 20</fullName>
    </submittedName>
</protein>
<evidence type="ECO:0000256" key="2">
    <source>
        <dbReference type="SAM" id="MobiDB-lite"/>
    </source>
</evidence>
<dbReference type="InterPro" id="IPR029021">
    <property type="entry name" value="Prot-tyrosine_phosphatase-like"/>
</dbReference>
<dbReference type="SUPFAM" id="SSF49562">
    <property type="entry name" value="C2 domain (Calcium/lipid-binding domain, CaLB)"/>
    <property type="match status" value="1"/>
</dbReference>
<dbReference type="EMBL" id="JACGWJ010000021">
    <property type="protein sequence ID" value="KAL0335597.1"/>
    <property type="molecule type" value="Genomic_DNA"/>
</dbReference>
<feature type="compositionally biased region" description="Pro residues" evidence="2">
    <location>
        <begin position="844"/>
        <end position="857"/>
    </location>
</feature>
<feature type="compositionally biased region" description="Pro residues" evidence="2">
    <location>
        <begin position="731"/>
        <end position="742"/>
    </location>
</feature>
<evidence type="ECO:0000256" key="1">
    <source>
        <dbReference type="ARBA" id="ARBA00022912"/>
    </source>
</evidence>
<feature type="region of interest" description="Disordered" evidence="2">
    <location>
        <begin position="481"/>
        <end position="603"/>
    </location>
</feature>
<dbReference type="SUPFAM" id="SSF52799">
    <property type="entry name" value="(Phosphotyrosine protein) phosphatases II"/>
    <property type="match status" value="1"/>
</dbReference>
<feature type="compositionally biased region" description="Pro residues" evidence="2">
    <location>
        <begin position="756"/>
        <end position="770"/>
    </location>
</feature>
<dbReference type="AlphaFoldDB" id="A0AAW2MVD9"/>
<feature type="compositionally biased region" description="Pro residues" evidence="2">
    <location>
        <begin position="871"/>
        <end position="883"/>
    </location>
</feature>
<dbReference type="Gene3D" id="2.60.40.1110">
    <property type="match status" value="1"/>
</dbReference>
<keyword evidence="1" id="KW-0378">Hydrolase</keyword>
<sequence length="949" mass="105154">MALFRRFFYRKPPDRLLEISERVYEFSMSFKLHDVKDAYRLVNYDCCYTICFILNAVFDCCFSSDVLDEDEYSTYMNGIVAQLQDHYPDAAFMVFNFKQGDRRSQLSDVLTQYDMKVMEYPQQYEGCPLLPLEMIYHFLRSSESWLSLEGQQNVLLMHCERGGWPVLAFMLAALLLYRRQYTGEQKTLEMVYKQAPKELLHLLTPLNPQPSQLRYLQYISRRNFRLDRPPSDSPLELDCIILRILPLYDGGRGCRPVVRVYSQDSHSKTSSRSSKLLFTTSNMKKHLRFYQQEECELVKVDINRRVQGDVVLECVHLEDDLVTQEIIFRIMFHTRFVRSNVLMLSRDEIDVLWDAKDHISREFRAEVLFSAADSVPSIITSESIDEDDDESVASPEEFFEAEEIFSSLFEGKDGRGEFDNHTIQVIAQDDESHHKVARKDDFQHHAFQGYPADEAIHRHDHKMEPDSNWLGNRILHSESRSVIADVPGNAETKSEDAGICKKSEEKENKQSPEVPTLMNKIDKQGPEQKLAADNNKQKLDKGLSTVQKKQPVSSSKSASDAVGTSKKTKQQDSQSSSARLARPNSVSRWIPSNKGSYTNSMHVYYPPSRHNSAPALLALSKDSPSGGKSKPQLVTAASEAIATVGRSSVSGRGKHASCPSSLDLSLAQEARGLSVPLPPFPPLLHHHQPPTSRSLNEPALPSRTIPQARGLSVPPPPFLSSESTVTFFRPRSPPSPPPPPPKTLSSENVNFAELLPSPPPPPPPPSPPLPSVNASLRTTLLGTPSPTPPSAQNISRVLPPPPPPPPPWDAGISLPGVSTVSSSPPLLPPSTPSAHVLQSYPTGVVPPPPPPPPPPPSVHEVPSFSSHSTLPPSPPPPPPPQPPSIHGLPSFPSHNTLPPPPPQNGAPPTPISVSHSTPPALSPPLFRMPSPSPPPIHDAPPLSPLLHLA</sequence>
<feature type="compositionally biased region" description="Pro residues" evidence="2">
    <location>
        <begin position="897"/>
        <end position="910"/>
    </location>
</feature>
<feature type="compositionally biased region" description="Pro residues" evidence="2">
    <location>
        <begin position="798"/>
        <end position="808"/>
    </location>
</feature>
<dbReference type="InterPro" id="IPR035892">
    <property type="entry name" value="C2_domain_sf"/>
</dbReference>
<evidence type="ECO:0000313" key="4">
    <source>
        <dbReference type="EMBL" id="KAL0335597.1"/>
    </source>
</evidence>
<evidence type="ECO:0000259" key="3">
    <source>
        <dbReference type="PROSITE" id="PS51182"/>
    </source>
</evidence>
<keyword evidence="1" id="KW-0904">Protein phosphatase</keyword>
<dbReference type="Gene3D" id="3.90.190.10">
    <property type="entry name" value="Protein tyrosine phosphatase superfamily"/>
    <property type="match status" value="1"/>
</dbReference>
<gene>
    <name evidence="4" type="ORF">Sradi_4771600</name>
</gene>
<feature type="region of interest" description="Disordered" evidence="2">
    <location>
        <begin position="673"/>
        <end position="949"/>
    </location>
</feature>
<feature type="compositionally biased region" description="Low complexity" evidence="2">
    <location>
        <begin position="775"/>
        <end position="784"/>
    </location>
</feature>